<proteinExistence type="predicted"/>
<dbReference type="Pfam" id="PF01926">
    <property type="entry name" value="MMR_HSR1"/>
    <property type="match status" value="1"/>
</dbReference>
<dbReference type="OrthoDB" id="8954335at2759"/>
<sequence>MDKPLPPIWGPQPDSDRPSLPRKPQTANSMRGQPQARWPSPTRRAHSLSENAPVKESPLRGFLHKTFSGEKSQQVSYQDVEVASISDEEEKKISPNDIVIAVMGVTGAGKSTFIQELTGDELEIGDKLHSCTVDVNSHRCNQPGYENVWLIDTPGFDDTERTDADILHEIGEYLVQASADKIFLTGIIYLHRIQDPRIGNAAMRNIRMFKRLCGEDGLSRTTLVTTFWAGVKLEEGEQREEELLTNSDLWRVIREKGGKAFRYEHKNKASAKVVVKHIIESKLGPKILQFQKEMDDGTKIIETQAGIEVNDTMEKLKLRYQTEIENLQKELEEAKAARSNDVKQLRKEFEETEKKLQKVMRDRELLGATKDSLKNRVRARVSRARHGKCLVM</sequence>
<keyword evidence="5" id="KW-1185">Reference proteome</keyword>
<dbReference type="InterPro" id="IPR006073">
    <property type="entry name" value="GTP-bd"/>
</dbReference>
<dbReference type="AlphaFoldDB" id="A0A1L7XM13"/>
<name>A0A1L7XM13_9HELO</name>
<keyword evidence="1" id="KW-0175">Coiled coil</keyword>
<evidence type="ECO:0000256" key="1">
    <source>
        <dbReference type="SAM" id="Coils"/>
    </source>
</evidence>
<dbReference type="CDD" id="cd00882">
    <property type="entry name" value="Ras_like_GTPase"/>
    <property type="match status" value="1"/>
</dbReference>
<dbReference type="Gene3D" id="3.40.50.300">
    <property type="entry name" value="P-loop containing nucleotide triphosphate hydrolases"/>
    <property type="match status" value="1"/>
</dbReference>
<dbReference type="InterPro" id="IPR027417">
    <property type="entry name" value="P-loop_NTPase"/>
</dbReference>
<feature type="domain" description="G" evidence="3">
    <location>
        <begin position="100"/>
        <end position="161"/>
    </location>
</feature>
<protein>
    <recommendedName>
        <fullName evidence="3">G domain-containing protein</fullName>
    </recommendedName>
</protein>
<dbReference type="GO" id="GO:0005525">
    <property type="term" value="F:GTP binding"/>
    <property type="evidence" value="ECO:0007669"/>
    <property type="project" value="InterPro"/>
</dbReference>
<evidence type="ECO:0000256" key="2">
    <source>
        <dbReference type="SAM" id="MobiDB-lite"/>
    </source>
</evidence>
<evidence type="ECO:0000313" key="4">
    <source>
        <dbReference type="EMBL" id="CZR65996.1"/>
    </source>
</evidence>
<reference evidence="4 5" key="1">
    <citation type="submission" date="2016-03" db="EMBL/GenBank/DDBJ databases">
        <authorList>
            <person name="Ploux O."/>
        </authorList>
    </citation>
    <scope>NUCLEOTIDE SEQUENCE [LARGE SCALE GENOMIC DNA]</scope>
    <source>
        <strain evidence="4 5">UAMH 11012</strain>
    </source>
</reference>
<dbReference type="SUPFAM" id="SSF52540">
    <property type="entry name" value="P-loop containing nucleoside triphosphate hydrolases"/>
    <property type="match status" value="1"/>
</dbReference>
<feature type="coiled-coil region" evidence="1">
    <location>
        <begin position="310"/>
        <end position="362"/>
    </location>
</feature>
<evidence type="ECO:0000313" key="5">
    <source>
        <dbReference type="Proteomes" id="UP000184330"/>
    </source>
</evidence>
<gene>
    <name evidence="4" type="ORF">PAC_15896</name>
</gene>
<dbReference type="STRING" id="576137.A0A1L7XM13"/>
<feature type="region of interest" description="Disordered" evidence="2">
    <location>
        <begin position="1"/>
        <end position="56"/>
    </location>
</feature>
<dbReference type="EMBL" id="FJOG01000034">
    <property type="protein sequence ID" value="CZR65996.1"/>
    <property type="molecule type" value="Genomic_DNA"/>
</dbReference>
<accession>A0A1L7XM13</accession>
<evidence type="ECO:0000259" key="3">
    <source>
        <dbReference type="Pfam" id="PF01926"/>
    </source>
</evidence>
<organism evidence="4 5">
    <name type="scientific">Phialocephala subalpina</name>
    <dbReference type="NCBI Taxonomy" id="576137"/>
    <lineage>
        <taxon>Eukaryota</taxon>
        <taxon>Fungi</taxon>
        <taxon>Dikarya</taxon>
        <taxon>Ascomycota</taxon>
        <taxon>Pezizomycotina</taxon>
        <taxon>Leotiomycetes</taxon>
        <taxon>Helotiales</taxon>
        <taxon>Mollisiaceae</taxon>
        <taxon>Phialocephala</taxon>
        <taxon>Phialocephala fortinii species complex</taxon>
    </lineage>
</organism>
<dbReference type="Proteomes" id="UP000184330">
    <property type="component" value="Unassembled WGS sequence"/>
</dbReference>
<feature type="compositionally biased region" description="Pro residues" evidence="2">
    <location>
        <begin position="1"/>
        <end position="10"/>
    </location>
</feature>